<reference evidence="3" key="1">
    <citation type="journal article" date="2019" name="Int. J. Syst. Evol. Microbiol.">
        <title>The Global Catalogue of Microorganisms (GCM) 10K type strain sequencing project: providing services to taxonomists for standard genome sequencing and annotation.</title>
        <authorList>
            <consortium name="The Broad Institute Genomics Platform"/>
            <consortium name="The Broad Institute Genome Sequencing Center for Infectious Disease"/>
            <person name="Wu L."/>
            <person name="Ma J."/>
        </authorList>
    </citation>
    <scope>NUCLEOTIDE SEQUENCE [LARGE SCALE GENOMIC DNA]</scope>
    <source>
        <strain evidence="3">CGMCC 4.7349</strain>
    </source>
</reference>
<dbReference type="Pfam" id="PF17314">
    <property type="entry name" value="DUF5360"/>
    <property type="match status" value="1"/>
</dbReference>
<dbReference type="EMBL" id="BMNG01000001">
    <property type="protein sequence ID" value="GGO33056.1"/>
    <property type="molecule type" value="Genomic_DNA"/>
</dbReference>
<accession>A0ABQ2LGL2</accession>
<evidence type="ECO:0000256" key="1">
    <source>
        <dbReference type="SAM" id="Phobius"/>
    </source>
</evidence>
<keyword evidence="1" id="KW-1133">Transmembrane helix</keyword>
<gene>
    <name evidence="2" type="ORF">GCM10012286_00160</name>
</gene>
<keyword evidence="3" id="KW-1185">Reference proteome</keyword>
<feature type="transmembrane region" description="Helical" evidence="1">
    <location>
        <begin position="21"/>
        <end position="44"/>
    </location>
</feature>
<feature type="transmembrane region" description="Helical" evidence="1">
    <location>
        <begin position="64"/>
        <end position="83"/>
    </location>
</feature>
<sequence>MAQAPPKPRTDLPHTHGLAAVKIAMLVTDLGFLAYWSAALLALIPAEYAYKDYGDPVMSDWNYSFLPLDVAASATGLASLYLCRRERRDGRPHRIAWRPLMLVSLTLTSTAGLQAVVFWALRGDWSPTWWIPNLALLLFPVPAIARLLRRDGPAGPVVR</sequence>
<feature type="transmembrane region" description="Helical" evidence="1">
    <location>
        <begin position="127"/>
        <end position="148"/>
    </location>
</feature>
<proteinExistence type="predicted"/>
<protein>
    <submittedName>
        <fullName evidence="2">Uncharacterized protein</fullName>
    </submittedName>
</protein>
<dbReference type="InterPro" id="IPR020348">
    <property type="entry name" value="Uncharacterised_YvaD"/>
</dbReference>
<keyword evidence="1" id="KW-0812">Transmembrane</keyword>
<organism evidence="2 3">
    <name type="scientific">Streptomyces lasiicapitis</name>
    <dbReference type="NCBI Taxonomy" id="1923961"/>
    <lineage>
        <taxon>Bacteria</taxon>
        <taxon>Bacillati</taxon>
        <taxon>Actinomycetota</taxon>
        <taxon>Actinomycetes</taxon>
        <taxon>Kitasatosporales</taxon>
        <taxon>Streptomycetaceae</taxon>
        <taxon>Streptomyces</taxon>
    </lineage>
</organism>
<dbReference type="Proteomes" id="UP000656881">
    <property type="component" value="Unassembled WGS sequence"/>
</dbReference>
<keyword evidence="1" id="KW-0472">Membrane</keyword>
<dbReference type="RefSeq" id="WP_204328004.1">
    <property type="nucleotide sequence ID" value="NZ_BMNG01000001.1"/>
</dbReference>
<comment type="caution">
    <text evidence="2">The sequence shown here is derived from an EMBL/GenBank/DDBJ whole genome shotgun (WGS) entry which is preliminary data.</text>
</comment>
<evidence type="ECO:0000313" key="2">
    <source>
        <dbReference type="EMBL" id="GGO33056.1"/>
    </source>
</evidence>
<name>A0ABQ2LGL2_9ACTN</name>
<evidence type="ECO:0000313" key="3">
    <source>
        <dbReference type="Proteomes" id="UP000656881"/>
    </source>
</evidence>
<feature type="transmembrane region" description="Helical" evidence="1">
    <location>
        <begin position="95"/>
        <end position="121"/>
    </location>
</feature>